<accession>A0AAV8XQY5</accession>
<keyword evidence="2" id="KW-0472">Membrane</keyword>
<organism evidence="3 4">
    <name type="scientific">Aromia moschata</name>
    <dbReference type="NCBI Taxonomy" id="1265417"/>
    <lineage>
        <taxon>Eukaryota</taxon>
        <taxon>Metazoa</taxon>
        <taxon>Ecdysozoa</taxon>
        <taxon>Arthropoda</taxon>
        <taxon>Hexapoda</taxon>
        <taxon>Insecta</taxon>
        <taxon>Pterygota</taxon>
        <taxon>Neoptera</taxon>
        <taxon>Endopterygota</taxon>
        <taxon>Coleoptera</taxon>
        <taxon>Polyphaga</taxon>
        <taxon>Cucujiformia</taxon>
        <taxon>Chrysomeloidea</taxon>
        <taxon>Cerambycidae</taxon>
        <taxon>Cerambycinae</taxon>
        <taxon>Callichromatini</taxon>
        <taxon>Aromia</taxon>
    </lineage>
</organism>
<dbReference type="EMBL" id="JAPWTK010000373">
    <property type="protein sequence ID" value="KAJ8941427.1"/>
    <property type="molecule type" value="Genomic_DNA"/>
</dbReference>
<dbReference type="AlphaFoldDB" id="A0AAV8XQY5"/>
<gene>
    <name evidence="3" type="ORF">NQ318_016059</name>
</gene>
<feature type="region of interest" description="Disordered" evidence="1">
    <location>
        <begin position="37"/>
        <end position="66"/>
    </location>
</feature>
<comment type="caution">
    <text evidence="3">The sequence shown here is derived from an EMBL/GenBank/DDBJ whole genome shotgun (WGS) entry which is preliminary data.</text>
</comment>
<feature type="transmembrane region" description="Helical" evidence="2">
    <location>
        <begin position="158"/>
        <end position="182"/>
    </location>
</feature>
<dbReference type="SUPFAM" id="SSF103473">
    <property type="entry name" value="MFS general substrate transporter"/>
    <property type="match status" value="1"/>
</dbReference>
<name>A0AAV8XQY5_9CUCU</name>
<feature type="transmembrane region" description="Helical" evidence="2">
    <location>
        <begin position="194"/>
        <end position="211"/>
    </location>
</feature>
<evidence type="ECO:0000256" key="2">
    <source>
        <dbReference type="SAM" id="Phobius"/>
    </source>
</evidence>
<keyword evidence="2" id="KW-1133">Transmembrane helix</keyword>
<keyword evidence="4" id="KW-1185">Reference proteome</keyword>
<protein>
    <submittedName>
        <fullName evidence="3">Uncharacterized protein</fullName>
    </submittedName>
</protein>
<evidence type="ECO:0000313" key="3">
    <source>
        <dbReference type="EMBL" id="KAJ8941427.1"/>
    </source>
</evidence>
<dbReference type="Proteomes" id="UP001162162">
    <property type="component" value="Unassembled WGS sequence"/>
</dbReference>
<proteinExistence type="predicted"/>
<evidence type="ECO:0000256" key="1">
    <source>
        <dbReference type="SAM" id="MobiDB-lite"/>
    </source>
</evidence>
<dbReference type="InterPro" id="IPR036259">
    <property type="entry name" value="MFS_trans_sf"/>
</dbReference>
<reference evidence="3" key="1">
    <citation type="journal article" date="2023" name="Insect Mol. Biol.">
        <title>Genome sequencing provides insights into the evolution of gene families encoding plant cell wall-degrading enzymes in longhorned beetles.</title>
        <authorList>
            <person name="Shin N.R."/>
            <person name="Okamura Y."/>
            <person name="Kirsch R."/>
            <person name="Pauchet Y."/>
        </authorList>
    </citation>
    <scope>NUCLEOTIDE SEQUENCE</scope>
    <source>
        <strain evidence="3">AMC_N1</strain>
    </source>
</reference>
<sequence length="216" mass="23994">MPSLHHIPHNDSFLEHIEASEGNFNRSVSSATVQNIKSQQRERKISMPTSDVIKRGGYGSKHNVSSNLTLHAVPEKQNGDTMDMLSHSRLPASRRRPPRSTSTSSFQYVTTAYHGSTLTLQPEIFASSFSLRSSKIAENANVPKRPKLFDISLLKDPIYLIILISNATNAISYTNFIILLPSYAQTLNFDKDQGALLLSIVSALDLVGYWYEIVGS</sequence>
<keyword evidence="2" id="KW-0812">Transmembrane</keyword>
<evidence type="ECO:0000313" key="4">
    <source>
        <dbReference type="Proteomes" id="UP001162162"/>
    </source>
</evidence>